<proteinExistence type="predicted"/>
<keyword evidence="2" id="KW-1185">Reference proteome</keyword>
<organism evidence="1 2">
    <name type="scientific">Hesseltinella vesiculosa</name>
    <dbReference type="NCBI Taxonomy" id="101127"/>
    <lineage>
        <taxon>Eukaryota</taxon>
        <taxon>Fungi</taxon>
        <taxon>Fungi incertae sedis</taxon>
        <taxon>Mucoromycota</taxon>
        <taxon>Mucoromycotina</taxon>
        <taxon>Mucoromycetes</taxon>
        <taxon>Mucorales</taxon>
        <taxon>Cunninghamellaceae</taxon>
        <taxon>Hesseltinella</taxon>
    </lineage>
</organism>
<gene>
    <name evidence="1" type="ORF">DM01DRAFT_1080470</name>
</gene>
<name>A0A1X2GDS2_9FUNG</name>
<evidence type="ECO:0000313" key="2">
    <source>
        <dbReference type="Proteomes" id="UP000242146"/>
    </source>
</evidence>
<sequence length="92" mass="10500">MIACDMHFKSVTGKFKGRIKEELELDDIFLFFPQFYSNFRSKIKVGMLLIEFIAAFTNKFHNEDSFVVDVCVAIVKEVANEDGENGLGSHMT</sequence>
<comment type="caution">
    <text evidence="1">The sequence shown here is derived from an EMBL/GenBank/DDBJ whole genome shotgun (WGS) entry which is preliminary data.</text>
</comment>
<protein>
    <submittedName>
        <fullName evidence="1">Uncharacterized protein</fullName>
    </submittedName>
</protein>
<dbReference type="Proteomes" id="UP000242146">
    <property type="component" value="Unassembled WGS sequence"/>
</dbReference>
<evidence type="ECO:0000313" key="1">
    <source>
        <dbReference type="EMBL" id="ORX51581.1"/>
    </source>
</evidence>
<dbReference type="AlphaFoldDB" id="A0A1X2GDS2"/>
<dbReference type="EMBL" id="MCGT01000020">
    <property type="protein sequence ID" value="ORX51581.1"/>
    <property type="molecule type" value="Genomic_DNA"/>
</dbReference>
<reference evidence="1 2" key="1">
    <citation type="submission" date="2016-07" db="EMBL/GenBank/DDBJ databases">
        <title>Pervasive Adenine N6-methylation of Active Genes in Fungi.</title>
        <authorList>
            <consortium name="DOE Joint Genome Institute"/>
            <person name="Mondo S.J."/>
            <person name="Dannebaum R.O."/>
            <person name="Kuo R.C."/>
            <person name="Labutti K."/>
            <person name="Haridas S."/>
            <person name="Kuo A."/>
            <person name="Salamov A."/>
            <person name="Ahrendt S.R."/>
            <person name="Lipzen A."/>
            <person name="Sullivan W."/>
            <person name="Andreopoulos W.B."/>
            <person name="Clum A."/>
            <person name="Lindquist E."/>
            <person name="Daum C."/>
            <person name="Ramamoorthy G.K."/>
            <person name="Gryganskyi A."/>
            <person name="Culley D."/>
            <person name="Magnuson J.K."/>
            <person name="James T.Y."/>
            <person name="O'Malley M.A."/>
            <person name="Stajich J.E."/>
            <person name="Spatafora J.W."/>
            <person name="Visel A."/>
            <person name="Grigoriev I.V."/>
        </authorList>
    </citation>
    <scope>NUCLEOTIDE SEQUENCE [LARGE SCALE GENOMIC DNA]</scope>
    <source>
        <strain evidence="1 2">NRRL 3301</strain>
    </source>
</reference>
<accession>A0A1X2GDS2</accession>